<dbReference type="EMBL" id="DVLP01000050">
    <property type="protein sequence ID" value="HIT74289.1"/>
    <property type="molecule type" value="Genomic_DNA"/>
</dbReference>
<dbReference type="SUPFAM" id="SSF51690">
    <property type="entry name" value="Nicotinate/Quinolinate PRTase C-terminal domain-like"/>
    <property type="match status" value="1"/>
</dbReference>
<evidence type="ECO:0000256" key="7">
    <source>
        <dbReference type="ARBA" id="ARBA00022676"/>
    </source>
</evidence>
<evidence type="ECO:0000256" key="8">
    <source>
        <dbReference type="ARBA" id="ARBA00022679"/>
    </source>
</evidence>
<comment type="catalytic activity">
    <reaction evidence="10">
        <text>nicotinate beta-D-ribonucleotide + CO2 + diphosphate = quinolinate + 5-phospho-alpha-D-ribose 1-diphosphate + 2 H(+)</text>
        <dbReference type="Rhea" id="RHEA:12733"/>
        <dbReference type="ChEBI" id="CHEBI:15378"/>
        <dbReference type="ChEBI" id="CHEBI:16526"/>
        <dbReference type="ChEBI" id="CHEBI:29959"/>
        <dbReference type="ChEBI" id="CHEBI:33019"/>
        <dbReference type="ChEBI" id="CHEBI:57502"/>
        <dbReference type="ChEBI" id="CHEBI:58017"/>
        <dbReference type="EC" id="2.4.2.19"/>
    </reaction>
</comment>
<dbReference type="PANTHER" id="PTHR32179:SF3">
    <property type="entry name" value="NICOTINATE-NUCLEOTIDE PYROPHOSPHORYLASE [CARBOXYLATING]"/>
    <property type="match status" value="1"/>
</dbReference>
<evidence type="ECO:0000313" key="16">
    <source>
        <dbReference type="Proteomes" id="UP000886842"/>
    </source>
</evidence>
<dbReference type="InterPro" id="IPR036068">
    <property type="entry name" value="Nicotinate_pribotase-like_C"/>
</dbReference>
<feature type="binding site" evidence="12">
    <location>
        <position position="180"/>
    </location>
    <ligand>
        <name>substrate</name>
    </ligand>
</feature>
<comment type="function">
    <text evidence="1">Involved in the catabolism of quinolinic acid (QA).</text>
</comment>
<gene>
    <name evidence="15" type="ORF">IAA98_01720</name>
</gene>
<dbReference type="CDD" id="cd01572">
    <property type="entry name" value="QPRTase"/>
    <property type="match status" value="1"/>
</dbReference>
<evidence type="ECO:0000256" key="12">
    <source>
        <dbReference type="PIRSR" id="PIRSR006250-1"/>
    </source>
</evidence>
<feature type="domain" description="Quinolinate phosphoribosyl transferase C-terminal" evidence="13">
    <location>
        <begin position="125"/>
        <end position="291"/>
    </location>
</feature>
<dbReference type="FunFam" id="3.20.20.70:FF:000030">
    <property type="entry name" value="Nicotinate-nucleotide pyrophosphorylase, carboxylating"/>
    <property type="match status" value="1"/>
</dbReference>
<dbReference type="GO" id="GO:0005737">
    <property type="term" value="C:cytoplasm"/>
    <property type="evidence" value="ECO:0007669"/>
    <property type="project" value="TreeGrafter"/>
</dbReference>
<feature type="binding site" evidence="12">
    <location>
        <begin position="255"/>
        <end position="257"/>
    </location>
    <ligand>
        <name>substrate</name>
    </ligand>
</feature>
<feature type="binding site" evidence="12">
    <location>
        <position position="230"/>
    </location>
    <ligand>
        <name>substrate</name>
    </ligand>
</feature>
<keyword evidence="6" id="KW-0662">Pyridine nucleotide biosynthesis</keyword>
<dbReference type="GO" id="GO:0034213">
    <property type="term" value="P:quinolinate catabolic process"/>
    <property type="evidence" value="ECO:0007669"/>
    <property type="project" value="TreeGrafter"/>
</dbReference>
<dbReference type="GO" id="GO:0009435">
    <property type="term" value="P:NAD+ biosynthetic process"/>
    <property type="evidence" value="ECO:0007669"/>
    <property type="project" value="InterPro"/>
</dbReference>
<feature type="binding site" evidence="12">
    <location>
        <begin position="146"/>
        <end position="148"/>
    </location>
    <ligand>
        <name>substrate</name>
    </ligand>
</feature>
<dbReference type="PANTHER" id="PTHR32179">
    <property type="entry name" value="NICOTINATE-NUCLEOTIDE PYROPHOSPHORYLASE [CARBOXYLATING]"/>
    <property type="match status" value="1"/>
</dbReference>
<keyword evidence="7 11" id="KW-0328">Glycosyltransferase</keyword>
<dbReference type="Pfam" id="PF01729">
    <property type="entry name" value="QRPTase_C"/>
    <property type="match status" value="1"/>
</dbReference>
<feature type="domain" description="Quinolinate phosphoribosyl transferase N-terminal" evidence="14">
    <location>
        <begin position="34"/>
        <end position="123"/>
    </location>
</feature>
<evidence type="ECO:0000256" key="10">
    <source>
        <dbReference type="ARBA" id="ARBA00047445"/>
    </source>
</evidence>
<feature type="binding site" evidence="12">
    <location>
        <position position="209"/>
    </location>
    <ligand>
        <name>substrate</name>
    </ligand>
</feature>
<dbReference type="AlphaFoldDB" id="A0A9D1GVG2"/>
<dbReference type="InterPro" id="IPR037128">
    <property type="entry name" value="Quinolinate_PRibosylTase_N_sf"/>
</dbReference>
<dbReference type="Pfam" id="PF02749">
    <property type="entry name" value="QRPTase_N"/>
    <property type="match status" value="1"/>
</dbReference>
<feature type="binding site" evidence="12">
    <location>
        <position position="170"/>
    </location>
    <ligand>
        <name>substrate</name>
    </ligand>
</feature>
<reference evidence="15" key="2">
    <citation type="journal article" date="2021" name="PeerJ">
        <title>Extensive microbial diversity within the chicken gut microbiome revealed by metagenomics and culture.</title>
        <authorList>
            <person name="Gilroy R."/>
            <person name="Ravi A."/>
            <person name="Getino M."/>
            <person name="Pursley I."/>
            <person name="Horton D.L."/>
            <person name="Alikhan N.F."/>
            <person name="Baker D."/>
            <person name="Gharbi K."/>
            <person name="Hall N."/>
            <person name="Watson M."/>
            <person name="Adriaenssens E.M."/>
            <person name="Foster-Nyarko E."/>
            <person name="Jarju S."/>
            <person name="Secka A."/>
            <person name="Antonio M."/>
            <person name="Oren A."/>
            <person name="Chaudhuri R.R."/>
            <person name="La Ragione R."/>
            <person name="Hildebrand F."/>
            <person name="Pallen M.J."/>
        </authorList>
    </citation>
    <scope>NUCLEOTIDE SEQUENCE</scope>
    <source>
        <strain evidence="15">ChiGjej1B1-24693</strain>
    </source>
</reference>
<name>A0A9D1GVG2_9ACTN</name>
<keyword evidence="8 11" id="KW-0808">Transferase</keyword>
<dbReference type="InterPro" id="IPR002638">
    <property type="entry name" value="Quinolinate_PRibosylTrfase_C"/>
</dbReference>
<dbReference type="InterPro" id="IPR022412">
    <property type="entry name" value="Quinolinate_PRibosylTrfase_N"/>
</dbReference>
<dbReference type="SUPFAM" id="SSF54675">
    <property type="entry name" value="Nicotinate/Quinolinate PRTase N-terminal domain-like"/>
    <property type="match status" value="1"/>
</dbReference>
<evidence type="ECO:0000256" key="6">
    <source>
        <dbReference type="ARBA" id="ARBA00022642"/>
    </source>
</evidence>
<evidence type="ECO:0000313" key="15">
    <source>
        <dbReference type="EMBL" id="HIT74289.1"/>
    </source>
</evidence>
<evidence type="ECO:0000256" key="2">
    <source>
        <dbReference type="ARBA" id="ARBA00004893"/>
    </source>
</evidence>
<evidence type="ECO:0000256" key="3">
    <source>
        <dbReference type="ARBA" id="ARBA00009400"/>
    </source>
</evidence>
<dbReference type="Gene3D" id="3.20.20.70">
    <property type="entry name" value="Aldolase class I"/>
    <property type="match status" value="1"/>
</dbReference>
<dbReference type="GO" id="GO:0004514">
    <property type="term" value="F:nicotinate-nucleotide diphosphorylase (carboxylating) activity"/>
    <property type="evidence" value="ECO:0007669"/>
    <property type="project" value="UniProtKB-EC"/>
</dbReference>
<dbReference type="InterPro" id="IPR013785">
    <property type="entry name" value="Aldolase_TIM"/>
</dbReference>
<protein>
    <recommendedName>
        <fullName evidence="5">Nicotinate-nucleotide pyrophosphorylase [carboxylating]</fullName>
        <ecNumber evidence="4">2.4.2.19</ecNumber>
    </recommendedName>
    <alternativeName>
        <fullName evidence="9">Quinolinate phosphoribosyltransferase [decarboxylating]</fullName>
    </alternativeName>
</protein>
<organism evidence="15 16">
    <name type="scientific">Candidatus Avipropionibacterium avicola</name>
    <dbReference type="NCBI Taxonomy" id="2840701"/>
    <lineage>
        <taxon>Bacteria</taxon>
        <taxon>Bacillati</taxon>
        <taxon>Actinomycetota</taxon>
        <taxon>Actinomycetes</taxon>
        <taxon>Propionibacteriales</taxon>
        <taxon>Propionibacteriaceae</taxon>
        <taxon>Propionibacteriaceae incertae sedis</taxon>
        <taxon>Candidatus Avipropionibacterium</taxon>
    </lineage>
</organism>
<dbReference type="NCBIfam" id="TIGR00078">
    <property type="entry name" value="nadC"/>
    <property type="match status" value="1"/>
</dbReference>
<evidence type="ECO:0000256" key="4">
    <source>
        <dbReference type="ARBA" id="ARBA00011944"/>
    </source>
</evidence>
<dbReference type="EC" id="2.4.2.19" evidence="4"/>
<dbReference type="InterPro" id="IPR027277">
    <property type="entry name" value="NadC/ModD"/>
</dbReference>
<feature type="binding site" evidence="12">
    <location>
        <begin position="276"/>
        <end position="278"/>
    </location>
    <ligand>
        <name>substrate</name>
    </ligand>
</feature>
<evidence type="ECO:0000259" key="13">
    <source>
        <dbReference type="Pfam" id="PF01729"/>
    </source>
</evidence>
<evidence type="ECO:0000256" key="9">
    <source>
        <dbReference type="ARBA" id="ARBA00033102"/>
    </source>
</evidence>
<proteinExistence type="inferred from homology"/>
<evidence type="ECO:0000256" key="5">
    <source>
        <dbReference type="ARBA" id="ARBA00020990"/>
    </source>
</evidence>
<dbReference type="Proteomes" id="UP000886842">
    <property type="component" value="Unassembled WGS sequence"/>
</dbReference>
<dbReference type="InterPro" id="IPR004393">
    <property type="entry name" value="NadC"/>
</dbReference>
<dbReference type="PIRSF" id="PIRSF006250">
    <property type="entry name" value="NadC_ModD"/>
    <property type="match status" value="1"/>
</dbReference>
<evidence type="ECO:0000256" key="11">
    <source>
        <dbReference type="PIRNR" id="PIRNR006250"/>
    </source>
</evidence>
<reference evidence="15" key="1">
    <citation type="submission" date="2020-10" db="EMBL/GenBank/DDBJ databases">
        <authorList>
            <person name="Gilroy R."/>
        </authorList>
    </citation>
    <scope>NUCLEOTIDE SEQUENCE</scope>
    <source>
        <strain evidence="15">ChiGjej1B1-24693</strain>
    </source>
</reference>
<feature type="binding site" evidence="12">
    <location>
        <position position="113"/>
    </location>
    <ligand>
        <name>substrate</name>
    </ligand>
</feature>
<comment type="pathway">
    <text evidence="2">Cofactor biosynthesis; NAD(+) biosynthesis; nicotinate D-ribonucleotide from quinolinate: step 1/1.</text>
</comment>
<accession>A0A9D1GVG2</accession>
<comment type="caution">
    <text evidence="15">The sequence shown here is derived from an EMBL/GenBank/DDBJ whole genome shotgun (WGS) entry which is preliminary data.</text>
</comment>
<sequence>MNTDERLQRAGLDPEAVRALVRATLDEDLSWGPDVTTTATITPEDMSTARMVSRESGVLAAVVVAVVVAEELARRDDTALDCRVLVEDGTAIEPGDAVLEVTGPTRTILTAERTMLNLVCQLSGVATATRAWVSALHGTQAVVRDTRKTVPGLRVLQKYAVRCGGGANHRMGLGDAALIKDNHVAATGSITAAFEAVRAAAPGIEIEVECDTLAQVGEAITAGARTILLDNMDPAQLREAVALAADHPEVTLEASGGLTLENAAAVAATGVDFIAVGALTHSAPALDLGLDLGPDLTPSGRRPLR</sequence>
<evidence type="ECO:0000256" key="1">
    <source>
        <dbReference type="ARBA" id="ARBA00003237"/>
    </source>
</evidence>
<evidence type="ECO:0000259" key="14">
    <source>
        <dbReference type="Pfam" id="PF02749"/>
    </source>
</evidence>
<dbReference type="Gene3D" id="3.90.1170.20">
    <property type="entry name" value="Quinolinate phosphoribosyl transferase, N-terminal domain"/>
    <property type="match status" value="1"/>
</dbReference>
<comment type="similarity">
    <text evidence="3 11">Belongs to the NadC/ModD family.</text>
</comment>